<dbReference type="InterPro" id="IPR027367">
    <property type="entry name" value="Gly-zipper_YMGG"/>
</dbReference>
<feature type="chain" id="PRO_5002731809" evidence="1">
    <location>
        <begin position="19"/>
        <end position="239"/>
    </location>
</feature>
<proteinExistence type="predicted"/>
<dbReference type="OrthoDB" id="5465302at2"/>
<dbReference type="KEGG" id="dol:Dole_0935"/>
<dbReference type="PROSITE" id="PS51257">
    <property type="entry name" value="PROKAR_LIPOPROTEIN"/>
    <property type="match status" value="1"/>
</dbReference>
<organism evidence="3 4">
    <name type="scientific">Desulfosudis oleivorans (strain DSM 6200 / JCM 39069 / Hxd3)</name>
    <name type="common">Desulfococcus oleovorans</name>
    <dbReference type="NCBI Taxonomy" id="96561"/>
    <lineage>
        <taxon>Bacteria</taxon>
        <taxon>Pseudomonadati</taxon>
        <taxon>Thermodesulfobacteriota</taxon>
        <taxon>Desulfobacteria</taxon>
        <taxon>Desulfobacterales</taxon>
        <taxon>Desulfosudaceae</taxon>
        <taxon>Desulfosudis</taxon>
    </lineage>
</organism>
<dbReference type="Pfam" id="PF13441">
    <property type="entry name" value="Gly-zipper_YMGG"/>
    <property type="match status" value="1"/>
</dbReference>
<keyword evidence="4" id="KW-1185">Reference proteome</keyword>
<protein>
    <submittedName>
        <fullName evidence="3">Lipoprotein, putative</fullName>
    </submittedName>
</protein>
<sequence>MKKLILCLLVLVMTTACVAYKQQEVPFQPPAAFSNMQTVNNMELAAMAYADEKKAGQAFGFNILKAGLLPVQIVVDNKSTAAFQFNPGQTFLVDANGNYWNLLDQATAYDRLEKSSEYARIAKQAGKRSVLGAAGGAVVGAAIGILTGNNVGEAIGKGAAIGAAGGTIFGAAEEMDSSDAEQAIRRDLMNRQMENKIITPGTLARGFLFFPAEAASAGQLRLQVIDVETKASQNLFFDL</sequence>
<reference evidence="3 4" key="1">
    <citation type="submission" date="2007-10" db="EMBL/GenBank/DDBJ databases">
        <title>Complete sequence of Desulfococcus oleovorans Hxd3.</title>
        <authorList>
            <consortium name="US DOE Joint Genome Institute"/>
            <person name="Copeland A."/>
            <person name="Lucas S."/>
            <person name="Lapidus A."/>
            <person name="Barry K."/>
            <person name="Glavina del Rio T."/>
            <person name="Dalin E."/>
            <person name="Tice H."/>
            <person name="Pitluck S."/>
            <person name="Kiss H."/>
            <person name="Brettin T."/>
            <person name="Bruce D."/>
            <person name="Detter J.C."/>
            <person name="Han C."/>
            <person name="Schmutz J."/>
            <person name="Larimer F."/>
            <person name="Land M."/>
            <person name="Hauser L."/>
            <person name="Kyrpides N."/>
            <person name="Kim E."/>
            <person name="Wawrik B."/>
            <person name="Richardson P."/>
        </authorList>
    </citation>
    <scope>NUCLEOTIDE SEQUENCE [LARGE SCALE GENOMIC DNA]</scope>
    <source>
        <strain evidence="4">DSM 6200 / JCM 39069 / Hxd3</strain>
    </source>
</reference>
<gene>
    <name evidence="3" type="ordered locus">Dole_0935</name>
</gene>
<dbReference type="STRING" id="96561.Dole_0935"/>
<evidence type="ECO:0000259" key="2">
    <source>
        <dbReference type="Pfam" id="PF13441"/>
    </source>
</evidence>
<dbReference type="AlphaFoldDB" id="A8ZWD7"/>
<accession>A8ZWD7</accession>
<dbReference type="eggNOG" id="ENOG5030FSN">
    <property type="taxonomic scope" value="Bacteria"/>
</dbReference>
<dbReference type="EMBL" id="CP000859">
    <property type="protein sequence ID" value="ABW66745.1"/>
    <property type="molecule type" value="Genomic_DNA"/>
</dbReference>
<dbReference type="HOGENOM" id="CLU_1118916_0_0_7"/>
<feature type="signal peptide" evidence="1">
    <location>
        <begin position="1"/>
        <end position="18"/>
    </location>
</feature>
<feature type="domain" description="YMGG-like Gly-zipper" evidence="2">
    <location>
        <begin position="132"/>
        <end position="172"/>
    </location>
</feature>
<keyword evidence="3" id="KW-0449">Lipoprotein</keyword>
<evidence type="ECO:0000313" key="3">
    <source>
        <dbReference type="EMBL" id="ABW66745.1"/>
    </source>
</evidence>
<name>A8ZWD7_DESOH</name>
<evidence type="ECO:0000313" key="4">
    <source>
        <dbReference type="Proteomes" id="UP000008561"/>
    </source>
</evidence>
<dbReference type="Proteomes" id="UP000008561">
    <property type="component" value="Chromosome"/>
</dbReference>
<keyword evidence="1" id="KW-0732">Signal</keyword>
<dbReference type="RefSeq" id="WP_012174363.1">
    <property type="nucleotide sequence ID" value="NC_009943.1"/>
</dbReference>
<evidence type="ECO:0000256" key="1">
    <source>
        <dbReference type="SAM" id="SignalP"/>
    </source>
</evidence>